<evidence type="ECO:0000256" key="4">
    <source>
        <dbReference type="SAM" id="Coils"/>
    </source>
</evidence>
<dbReference type="GO" id="GO:0003677">
    <property type="term" value="F:DNA binding"/>
    <property type="evidence" value="ECO:0007669"/>
    <property type="project" value="UniProtKB-UniRule"/>
</dbReference>
<reference evidence="6 7" key="1">
    <citation type="submission" date="2023-10" db="EMBL/GenBank/DDBJ databases">
        <title>Genomes of two closely related lineages of the louse Polyplax serrata with different host specificities.</title>
        <authorList>
            <person name="Martinu J."/>
            <person name="Tarabai H."/>
            <person name="Stefka J."/>
            <person name="Hypsa V."/>
        </authorList>
    </citation>
    <scope>NUCLEOTIDE SEQUENCE [LARGE SCALE GENOMIC DNA]</scope>
    <source>
        <strain evidence="6">HR10_N</strain>
    </source>
</reference>
<dbReference type="GO" id="GO:0010468">
    <property type="term" value="P:regulation of gene expression"/>
    <property type="evidence" value="ECO:0007669"/>
    <property type="project" value="TreeGrafter"/>
</dbReference>
<dbReference type="SMART" id="SM00398">
    <property type="entry name" value="HMG"/>
    <property type="match status" value="1"/>
</dbReference>
<dbReference type="Gene3D" id="1.10.30.10">
    <property type="entry name" value="High mobility group box domain"/>
    <property type="match status" value="1"/>
</dbReference>
<evidence type="ECO:0000256" key="1">
    <source>
        <dbReference type="ARBA" id="ARBA00023125"/>
    </source>
</evidence>
<name>A0AAN8S8E5_POLSC</name>
<evidence type="ECO:0000313" key="6">
    <source>
        <dbReference type="EMBL" id="KAK6638584.1"/>
    </source>
</evidence>
<dbReference type="InterPro" id="IPR009071">
    <property type="entry name" value="HMG_box_dom"/>
</dbReference>
<dbReference type="Proteomes" id="UP001372834">
    <property type="component" value="Unassembled WGS sequence"/>
</dbReference>
<keyword evidence="2 3" id="KW-0539">Nucleus</keyword>
<organism evidence="6 7">
    <name type="scientific">Polyplax serrata</name>
    <name type="common">Common mouse louse</name>
    <dbReference type="NCBI Taxonomy" id="468196"/>
    <lineage>
        <taxon>Eukaryota</taxon>
        <taxon>Metazoa</taxon>
        <taxon>Ecdysozoa</taxon>
        <taxon>Arthropoda</taxon>
        <taxon>Hexapoda</taxon>
        <taxon>Insecta</taxon>
        <taxon>Pterygota</taxon>
        <taxon>Neoptera</taxon>
        <taxon>Paraneoptera</taxon>
        <taxon>Psocodea</taxon>
        <taxon>Troctomorpha</taxon>
        <taxon>Phthiraptera</taxon>
        <taxon>Anoplura</taxon>
        <taxon>Polyplacidae</taxon>
        <taxon>Polyplax</taxon>
    </lineage>
</organism>
<feature type="coiled-coil region" evidence="4">
    <location>
        <begin position="336"/>
        <end position="363"/>
    </location>
</feature>
<keyword evidence="1 3" id="KW-0238">DNA-binding</keyword>
<dbReference type="CDD" id="cd21980">
    <property type="entry name" value="HMG-box_HMG20"/>
    <property type="match status" value="1"/>
</dbReference>
<evidence type="ECO:0000313" key="7">
    <source>
        <dbReference type="Proteomes" id="UP001372834"/>
    </source>
</evidence>
<gene>
    <name evidence="6" type="ORF">RUM43_006851</name>
</gene>
<feature type="coiled-coil region" evidence="4">
    <location>
        <begin position="494"/>
        <end position="528"/>
    </location>
</feature>
<dbReference type="PANTHER" id="PTHR46040:SF3">
    <property type="entry name" value="HIGH MOBILITY GROUP PROTEIN 2"/>
    <property type="match status" value="1"/>
</dbReference>
<feature type="domain" description="HMG box" evidence="5">
    <location>
        <begin position="297"/>
        <end position="361"/>
    </location>
</feature>
<proteinExistence type="predicted"/>
<sequence length="574" mass="65460">MNEIGSRIYQNSEVRKEHGVARNKSATNAAKELLKNGILVETNKGLVCMSLNDALNNGVGGHSLSVEDFQTVATQLLFQEEPKMTGENESSALWIDSGESEVPNKIFKQVKKNVAMQSEPSRVSDGFSNLNTLSDSGVSLEEFKDIDDSVLGFSPTEYTFPDKMPRQQQDVNLVGDNKILIEFDVGTTEIENKATKSTLNKRSLIVNNRIQPVISVKKIVRNRTNHNLESVLINSNNSVKNNVLFNESCISCEENSDNSEVTAAVIDKIENKTSKKRGGWPKGRKRKPEVKYEIRPPKAPATGYVIFLNKRRKEYRDLPFTEVTKLLGNEWSKLSLQEKKVYLDQAEIEKKRYREELRLYRQSDAYQAYLHKKRLKRLQGNGTEESDMDATDEIDDEDNEELYCRSCDQWFHSLHNKKEHLYGRQHLQSIAGKHTKLSDPDWCNPNMSSTSLDESSLDGSSYLKGVKEHCCNKDIPYSKSLNMDDAIVQFMAANKEREEEHKILKKKLEESKTRNQVLSRDLQNLNDTMGSLTSMMEIEKTTQILLEQGLFNLLNVPTLFYLPEPLNDEEENQG</sequence>
<dbReference type="AlphaFoldDB" id="A0AAN8S8E5"/>
<dbReference type="GO" id="GO:0005634">
    <property type="term" value="C:nucleus"/>
    <property type="evidence" value="ECO:0007669"/>
    <property type="project" value="UniProtKB-UniRule"/>
</dbReference>
<evidence type="ECO:0000256" key="3">
    <source>
        <dbReference type="PROSITE-ProRule" id="PRU00267"/>
    </source>
</evidence>
<dbReference type="InterPro" id="IPR051965">
    <property type="entry name" value="ChromReg_NeuronalGeneExpr"/>
</dbReference>
<dbReference type="SUPFAM" id="SSF47095">
    <property type="entry name" value="HMG-box"/>
    <property type="match status" value="1"/>
</dbReference>
<protein>
    <recommendedName>
        <fullName evidence="5">HMG box domain-containing protein</fullName>
    </recommendedName>
</protein>
<dbReference type="PANTHER" id="PTHR46040">
    <property type="entry name" value="HIGH MOBILITY GROUP PROTEIN 2"/>
    <property type="match status" value="1"/>
</dbReference>
<dbReference type="PROSITE" id="PS50118">
    <property type="entry name" value="HMG_BOX_2"/>
    <property type="match status" value="1"/>
</dbReference>
<accession>A0AAN8S8E5</accession>
<evidence type="ECO:0000259" key="5">
    <source>
        <dbReference type="PROSITE" id="PS50118"/>
    </source>
</evidence>
<dbReference type="EMBL" id="JAWJWE010000003">
    <property type="protein sequence ID" value="KAK6638584.1"/>
    <property type="molecule type" value="Genomic_DNA"/>
</dbReference>
<feature type="DNA-binding region" description="HMG box" evidence="3">
    <location>
        <begin position="297"/>
        <end position="361"/>
    </location>
</feature>
<comment type="caution">
    <text evidence="6">The sequence shown here is derived from an EMBL/GenBank/DDBJ whole genome shotgun (WGS) entry which is preliminary data.</text>
</comment>
<evidence type="ECO:0000256" key="2">
    <source>
        <dbReference type="ARBA" id="ARBA00023242"/>
    </source>
</evidence>
<dbReference type="Pfam" id="PF00505">
    <property type="entry name" value="HMG_box"/>
    <property type="match status" value="1"/>
</dbReference>
<keyword evidence="4" id="KW-0175">Coiled coil</keyword>
<dbReference type="InterPro" id="IPR036910">
    <property type="entry name" value="HMG_box_dom_sf"/>
</dbReference>